<dbReference type="InterPro" id="IPR050810">
    <property type="entry name" value="Bact_Secretion_Sys_Channel"/>
</dbReference>
<name>A0A937APP5_9HYPH</name>
<dbReference type="Pfam" id="PF13629">
    <property type="entry name" value="T2SS-T3SS_pil_N"/>
    <property type="match status" value="1"/>
</dbReference>
<comment type="caution">
    <text evidence="5">The sequence shown here is derived from an EMBL/GenBank/DDBJ whole genome shotgun (WGS) entry which is preliminary data.</text>
</comment>
<evidence type="ECO:0000256" key="1">
    <source>
        <dbReference type="RuleBase" id="RU004003"/>
    </source>
</evidence>
<dbReference type="InterPro" id="IPR001775">
    <property type="entry name" value="GspD/PilQ"/>
</dbReference>
<evidence type="ECO:0000259" key="4">
    <source>
        <dbReference type="Pfam" id="PF13629"/>
    </source>
</evidence>
<evidence type="ECO:0000256" key="2">
    <source>
        <dbReference type="SAM" id="SignalP"/>
    </source>
</evidence>
<evidence type="ECO:0000313" key="6">
    <source>
        <dbReference type="Proteomes" id="UP000736856"/>
    </source>
</evidence>
<dbReference type="PRINTS" id="PR00811">
    <property type="entry name" value="BCTERIALGSPD"/>
</dbReference>
<proteinExistence type="inferred from homology"/>
<feature type="signal peptide" evidence="2">
    <location>
        <begin position="1"/>
        <end position="25"/>
    </location>
</feature>
<gene>
    <name evidence="5" type="ORF">EU981_00940</name>
</gene>
<feature type="domain" description="Type II/III secretion system secretin-like" evidence="3">
    <location>
        <begin position="262"/>
        <end position="418"/>
    </location>
</feature>
<accession>A0A937APP5</accession>
<feature type="chain" id="PRO_5036759778" evidence="2">
    <location>
        <begin position="26"/>
        <end position="472"/>
    </location>
</feature>
<dbReference type="EMBL" id="SEOL01000001">
    <property type="protein sequence ID" value="MBL0848661.1"/>
    <property type="molecule type" value="Genomic_DNA"/>
</dbReference>
<organism evidence="5 6">
    <name type="scientific">Candidatus Liberibacter ctenarytainae</name>
    <dbReference type="NCBI Taxonomy" id="2020335"/>
    <lineage>
        <taxon>Bacteria</taxon>
        <taxon>Pseudomonadati</taxon>
        <taxon>Pseudomonadota</taxon>
        <taxon>Alphaproteobacteria</taxon>
        <taxon>Hyphomicrobiales</taxon>
        <taxon>Rhizobiaceae</taxon>
        <taxon>Liberibacter</taxon>
    </lineage>
</organism>
<sequence length="472" mass="51416">MKYFFQCILVTFIGLFLISSTFSWAQLASAQSDRAAIVHINNSEIGKNKKIHLGLDKVVAFNLPVDLQDVLVSDPSKADVIVHSSRVIYLFGKSVGDANVILIGHSGKQILNINVSIERDIGGLESTLRRFISDSNIRVEMMSDNIVLHGIVRTVQDSQRAVELAHMFISDHQPIGRSDGKSKIVNLLNIEGDDQVTLKVTIAEVRRDVLKQIGFNHVLNNGSHGHKNGIDTFSFGLTDGGNSVFSMGAFLNQFSLQSVLKALEKAKAMRTLAEPTLTAISGKSASFTSGGERLYSNTNSTGSTSMIPHKYGVLLHFTPTVLSAGRIGLRIQTEVSEPVSGVAGEAPEYRVRQADTTVELPSGGTIVLAGLLKDDIQQSSAGTPYLSKIPIVGSLFSSQMTERQETEIFISATPYLVKPVAAKELARPDDNYEVESDPKSFLLNRVNKIYGPKEAEKDSKQTYKGAIGFIYK</sequence>
<dbReference type="GO" id="GO:0009306">
    <property type="term" value="P:protein secretion"/>
    <property type="evidence" value="ECO:0007669"/>
    <property type="project" value="InterPro"/>
</dbReference>
<comment type="similarity">
    <text evidence="1">Belongs to the bacterial secretin family.</text>
</comment>
<protein>
    <submittedName>
        <fullName evidence="5">Type II and III secretion system protein family protein</fullName>
    </submittedName>
</protein>
<dbReference type="Pfam" id="PF00263">
    <property type="entry name" value="Secretin"/>
    <property type="match status" value="1"/>
</dbReference>
<evidence type="ECO:0000259" key="3">
    <source>
        <dbReference type="Pfam" id="PF00263"/>
    </source>
</evidence>
<dbReference type="InterPro" id="IPR032789">
    <property type="entry name" value="T2SS-T3SS_pil_N"/>
</dbReference>
<feature type="domain" description="Pilus formation protein N-terminal" evidence="4">
    <location>
        <begin position="49"/>
        <end position="117"/>
    </location>
</feature>
<dbReference type="Proteomes" id="UP000736856">
    <property type="component" value="Unassembled WGS sequence"/>
</dbReference>
<reference evidence="5" key="1">
    <citation type="submission" date="2019-02" db="EMBL/GenBank/DDBJ databases">
        <title>A novel Candidatus Liberibacter species associated with the New Zealand native fuchsia psyllid, Ctenarytaina fuchsiae.</title>
        <authorList>
            <person name="Thompson S.M."/>
            <person name="Jorgensen N."/>
            <person name="David C."/>
            <person name="Bulman S.R."/>
            <person name="Smith G.R."/>
        </authorList>
    </citation>
    <scope>NUCLEOTIDE SEQUENCE</scope>
    <source>
        <strain evidence="5">Oxford</strain>
    </source>
</reference>
<evidence type="ECO:0000313" key="5">
    <source>
        <dbReference type="EMBL" id="MBL0848661.1"/>
    </source>
</evidence>
<dbReference type="GO" id="GO:0015627">
    <property type="term" value="C:type II protein secretion system complex"/>
    <property type="evidence" value="ECO:0007669"/>
    <property type="project" value="TreeGrafter"/>
</dbReference>
<dbReference type="PANTHER" id="PTHR30332:SF17">
    <property type="entry name" value="TYPE IV PILIATION SYSTEM PROTEIN DR_0774-RELATED"/>
    <property type="match status" value="1"/>
</dbReference>
<dbReference type="AlphaFoldDB" id="A0A937APP5"/>
<dbReference type="PANTHER" id="PTHR30332">
    <property type="entry name" value="PROBABLE GENERAL SECRETION PATHWAY PROTEIN D"/>
    <property type="match status" value="1"/>
</dbReference>
<dbReference type="InterPro" id="IPR004846">
    <property type="entry name" value="T2SS/T3SS_dom"/>
</dbReference>
<keyword evidence="2" id="KW-0732">Signal</keyword>